<organism evidence="1 2">
    <name type="scientific">Olea europaea subsp. europaea</name>
    <dbReference type="NCBI Taxonomy" id="158383"/>
    <lineage>
        <taxon>Eukaryota</taxon>
        <taxon>Viridiplantae</taxon>
        <taxon>Streptophyta</taxon>
        <taxon>Embryophyta</taxon>
        <taxon>Tracheophyta</taxon>
        <taxon>Spermatophyta</taxon>
        <taxon>Magnoliopsida</taxon>
        <taxon>eudicotyledons</taxon>
        <taxon>Gunneridae</taxon>
        <taxon>Pentapetalae</taxon>
        <taxon>asterids</taxon>
        <taxon>lamiids</taxon>
        <taxon>Lamiales</taxon>
        <taxon>Oleaceae</taxon>
        <taxon>Oleeae</taxon>
        <taxon>Olea</taxon>
    </lineage>
</organism>
<protein>
    <submittedName>
        <fullName evidence="1">Uncharacterized protein</fullName>
    </submittedName>
</protein>
<accession>A0A8S0TK84</accession>
<dbReference type="EMBL" id="CACTIH010007258">
    <property type="protein sequence ID" value="CAA3006175.1"/>
    <property type="molecule type" value="Genomic_DNA"/>
</dbReference>
<sequence>MAQKDFGCFQEGMLWPPTHTLNHANAIHSQQKLEEQFNFPTRQPHRHGEKYSSVTESLPPLLHRHTRSTPRPQGTRNPIGPGMQAIFLGSSQKSSGTGFFLPRRGDIDSQFNNKSACSPVLLPARVVQTLNLNVHELGHQIKPHQDVKKSMKGDNKMVKFKRGNDCSPEIFLPKEWTY</sequence>
<evidence type="ECO:0000313" key="2">
    <source>
        <dbReference type="Proteomes" id="UP000594638"/>
    </source>
</evidence>
<dbReference type="PANTHER" id="PTHR33356:SF13">
    <property type="entry name" value="DUF4005 DOMAIN-CONTAINING PROTEIN"/>
    <property type="match status" value="1"/>
</dbReference>
<evidence type="ECO:0000313" key="1">
    <source>
        <dbReference type="EMBL" id="CAA3006175.1"/>
    </source>
</evidence>
<dbReference type="Proteomes" id="UP000594638">
    <property type="component" value="Unassembled WGS sequence"/>
</dbReference>
<keyword evidence="2" id="KW-1185">Reference proteome</keyword>
<dbReference type="PANTHER" id="PTHR33356">
    <property type="entry name" value="TIP41-LIKE PROTEIN"/>
    <property type="match status" value="1"/>
</dbReference>
<comment type="caution">
    <text evidence="1">The sequence shown here is derived from an EMBL/GenBank/DDBJ whole genome shotgun (WGS) entry which is preliminary data.</text>
</comment>
<dbReference type="OrthoDB" id="1931548at2759"/>
<name>A0A8S0TK84_OLEEU</name>
<dbReference type="Gramene" id="OE9A064633T2">
    <property type="protein sequence ID" value="OE9A064633C2"/>
    <property type="gene ID" value="OE9A064633"/>
</dbReference>
<dbReference type="AlphaFoldDB" id="A0A8S0TK84"/>
<proteinExistence type="predicted"/>
<gene>
    <name evidence="1" type="ORF">OLEA9_A064633</name>
</gene>
<reference evidence="1 2" key="1">
    <citation type="submission" date="2019-12" db="EMBL/GenBank/DDBJ databases">
        <authorList>
            <person name="Alioto T."/>
            <person name="Alioto T."/>
            <person name="Gomez Garrido J."/>
        </authorList>
    </citation>
    <scope>NUCLEOTIDE SEQUENCE [LARGE SCALE GENOMIC DNA]</scope>
</reference>